<dbReference type="Pfam" id="PF06371">
    <property type="entry name" value="Drf_GBD"/>
    <property type="match status" value="2"/>
</dbReference>
<dbReference type="Proteomes" id="UP001160148">
    <property type="component" value="Unassembled WGS sequence"/>
</dbReference>
<feature type="domain" description="FH2" evidence="6">
    <location>
        <begin position="607"/>
        <end position="1011"/>
    </location>
</feature>
<keyword evidence="2" id="KW-0175">Coiled coil</keyword>
<dbReference type="InterPro" id="IPR010473">
    <property type="entry name" value="GTPase-bd"/>
</dbReference>
<dbReference type="InterPro" id="IPR042201">
    <property type="entry name" value="FH2_Formin_sf"/>
</dbReference>
<dbReference type="InterPro" id="IPR043592">
    <property type="entry name" value="FMNL_animal"/>
</dbReference>
<dbReference type="Gene3D" id="1.25.10.10">
    <property type="entry name" value="Leucine-rich Repeat Variant"/>
    <property type="match status" value="2"/>
</dbReference>
<dbReference type="Gene3D" id="1.20.58.2220">
    <property type="entry name" value="Formin, FH2 domain"/>
    <property type="match status" value="1"/>
</dbReference>
<comment type="caution">
    <text evidence="7">The sequence shown here is derived from an EMBL/GenBank/DDBJ whole genome shotgun (WGS) entry which is preliminary data.</text>
</comment>
<evidence type="ECO:0000259" key="5">
    <source>
        <dbReference type="PROSITE" id="PS51232"/>
    </source>
</evidence>
<gene>
    <name evidence="7" type="ORF">MEUPH1_LOCUS5965</name>
</gene>
<dbReference type="SMART" id="SM01140">
    <property type="entry name" value="Drf_GBD"/>
    <property type="match status" value="1"/>
</dbReference>
<dbReference type="GO" id="GO:0008360">
    <property type="term" value="P:regulation of cell shape"/>
    <property type="evidence" value="ECO:0007669"/>
    <property type="project" value="TreeGrafter"/>
</dbReference>
<evidence type="ECO:0000259" key="4">
    <source>
        <dbReference type="PROSITE" id="PS51231"/>
    </source>
</evidence>
<evidence type="ECO:0000313" key="8">
    <source>
        <dbReference type="Proteomes" id="UP001160148"/>
    </source>
</evidence>
<evidence type="ECO:0000256" key="3">
    <source>
        <dbReference type="SAM" id="MobiDB-lite"/>
    </source>
</evidence>
<dbReference type="AlphaFoldDB" id="A0AAV0VYI3"/>
<dbReference type="SMART" id="SM00498">
    <property type="entry name" value="FH2"/>
    <property type="match status" value="1"/>
</dbReference>
<feature type="coiled-coil region" evidence="2">
    <location>
        <begin position="425"/>
        <end position="459"/>
    </location>
</feature>
<keyword evidence="8" id="KW-1185">Reference proteome</keyword>
<feature type="domain" description="DAD" evidence="4">
    <location>
        <begin position="1049"/>
        <end position="1082"/>
    </location>
</feature>
<name>A0AAV0VYI3_9HEMI</name>
<evidence type="ECO:0008006" key="9">
    <source>
        <dbReference type="Google" id="ProtNLM"/>
    </source>
</evidence>
<feature type="coiled-coil region" evidence="2">
    <location>
        <begin position="895"/>
        <end position="954"/>
    </location>
</feature>
<proteinExistence type="inferred from homology"/>
<dbReference type="EMBL" id="CARXXK010000001">
    <property type="protein sequence ID" value="CAI6349403.1"/>
    <property type="molecule type" value="Genomic_DNA"/>
</dbReference>
<feature type="region of interest" description="Disordered" evidence="3">
    <location>
        <begin position="523"/>
        <end position="600"/>
    </location>
</feature>
<protein>
    <recommendedName>
        <fullName evidence="9">Formin-like protein</fullName>
    </recommendedName>
</protein>
<feature type="domain" description="GBD/FH3" evidence="5">
    <location>
        <begin position="68"/>
        <end position="506"/>
    </location>
</feature>
<evidence type="ECO:0000256" key="1">
    <source>
        <dbReference type="ARBA" id="ARBA00023449"/>
    </source>
</evidence>
<dbReference type="GO" id="GO:0005829">
    <property type="term" value="C:cytosol"/>
    <property type="evidence" value="ECO:0007669"/>
    <property type="project" value="TreeGrafter"/>
</dbReference>
<dbReference type="GO" id="GO:0030866">
    <property type="term" value="P:cortical actin cytoskeleton organization"/>
    <property type="evidence" value="ECO:0007669"/>
    <property type="project" value="TreeGrafter"/>
</dbReference>
<dbReference type="PROSITE" id="PS51444">
    <property type="entry name" value="FH2"/>
    <property type="match status" value="1"/>
</dbReference>
<reference evidence="7 8" key="1">
    <citation type="submission" date="2023-01" db="EMBL/GenBank/DDBJ databases">
        <authorList>
            <person name="Whitehead M."/>
        </authorList>
    </citation>
    <scope>NUCLEOTIDE SEQUENCE [LARGE SCALE GENOMIC DNA]</scope>
</reference>
<dbReference type="PROSITE" id="PS51231">
    <property type="entry name" value="DAD"/>
    <property type="match status" value="1"/>
</dbReference>
<evidence type="ECO:0000256" key="2">
    <source>
        <dbReference type="SAM" id="Coils"/>
    </source>
</evidence>
<feature type="compositionally biased region" description="Pro residues" evidence="3">
    <location>
        <begin position="550"/>
        <end position="559"/>
    </location>
</feature>
<evidence type="ECO:0000259" key="6">
    <source>
        <dbReference type="PROSITE" id="PS51444"/>
    </source>
</evidence>
<dbReference type="InterPro" id="IPR010472">
    <property type="entry name" value="FH3_dom"/>
</dbReference>
<dbReference type="SUPFAM" id="SSF48371">
    <property type="entry name" value="ARM repeat"/>
    <property type="match status" value="1"/>
</dbReference>
<feature type="compositionally biased region" description="Low complexity" evidence="3">
    <location>
        <begin position="530"/>
        <end position="549"/>
    </location>
</feature>
<dbReference type="InterPro" id="IPR016024">
    <property type="entry name" value="ARM-type_fold"/>
</dbReference>
<dbReference type="GO" id="GO:0031267">
    <property type="term" value="F:small GTPase binding"/>
    <property type="evidence" value="ECO:0007669"/>
    <property type="project" value="InterPro"/>
</dbReference>
<feature type="compositionally biased region" description="Pro residues" evidence="3">
    <location>
        <begin position="567"/>
        <end position="593"/>
    </location>
</feature>
<dbReference type="SUPFAM" id="SSF101447">
    <property type="entry name" value="Formin homology 2 domain (FH2 domain)"/>
    <property type="match status" value="1"/>
</dbReference>
<dbReference type="InterPro" id="IPR014767">
    <property type="entry name" value="DAD_dom"/>
</dbReference>
<dbReference type="InterPro" id="IPR014768">
    <property type="entry name" value="GBD/FH3_dom"/>
</dbReference>
<feature type="coiled-coil region" evidence="2">
    <location>
        <begin position="1007"/>
        <end position="1036"/>
    </location>
</feature>
<dbReference type="PANTHER" id="PTHR45857:SF4">
    <property type="entry name" value="FORMIN-LIKE PROTEIN"/>
    <property type="match status" value="1"/>
</dbReference>
<dbReference type="SMART" id="SM01139">
    <property type="entry name" value="Drf_FH3"/>
    <property type="match status" value="1"/>
</dbReference>
<dbReference type="PROSITE" id="PS51232">
    <property type="entry name" value="GBD_FH3"/>
    <property type="match status" value="1"/>
</dbReference>
<dbReference type="PANTHER" id="PTHR45857">
    <property type="entry name" value="FORMIN-LIKE PROTEIN"/>
    <property type="match status" value="1"/>
</dbReference>
<evidence type="ECO:0000313" key="7">
    <source>
        <dbReference type="EMBL" id="CAI6349403.1"/>
    </source>
</evidence>
<accession>A0AAV0VYI3</accession>
<dbReference type="Pfam" id="PF06367">
    <property type="entry name" value="Drf_FH3"/>
    <property type="match status" value="1"/>
</dbReference>
<dbReference type="GO" id="GO:0016477">
    <property type="term" value="P:cell migration"/>
    <property type="evidence" value="ECO:0007669"/>
    <property type="project" value="TreeGrafter"/>
</dbReference>
<dbReference type="Pfam" id="PF02181">
    <property type="entry name" value="FH2"/>
    <property type="match status" value="1"/>
</dbReference>
<dbReference type="InterPro" id="IPR015425">
    <property type="entry name" value="FH2_Formin"/>
</dbReference>
<organism evidence="7 8">
    <name type="scientific">Macrosiphum euphorbiae</name>
    <name type="common">potato aphid</name>
    <dbReference type="NCBI Taxonomy" id="13131"/>
    <lineage>
        <taxon>Eukaryota</taxon>
        <taxon>Metazoa</taxon>
        <taxon>Ecdysozoa</taxon>
        <taxon>Arthropoda</taxon>
        <taxon>Hexapoda</taxon>
        <taxon>Insecta</taxon>
        <taxon>Pterygota</taxon>
        <taxon>Neoptera</taxon>
        <taxon>Paraneoptera</taxon>
        <taxon>Hemiptera</taxon>
        <taxon>Sternorrhyncha</taxon>
        <taxon>Aphidomorpha</taxon>
        <taxon>Aphidoidea</taxon>
        <taxon>Aphididae</taxon>
        <taxon>Macrosiphini</taxon>
        <taxon>Macrosiphum</taxon>
    </lineage>
</organism>
<dbReference type="GO" id="GO:0051015">
    <property type="term" value="F:actin filament binding"/>
    <property type="evidence" value="ECO:0007669"/>
    <property type="project" value="TreeGrafter"/>
</dbReference>
<comment type="similarity">
    <text evidence="1">Belongs to the formin homology family.</text>
</comment>
<dbReference type="InterPro" id="IPR011989">
    <property type="entry name" value="ARM-like"/>
</dbReference>
<sequence>MRNGDEARVLCCLKFFVPQPKLDDVKMGNIQTRKPEYSSPVSTPQHQLHLPVELPRTHNLRASIRTKIPMPDKSELERRFTKVLASMNLPADKAKLLKQYDDEKKWDLICDQEMVQAKDPPAHYLSRLRTYLDPKASRSSRKRKMVGDATSTQVLRDLEISLRTNHIEWVREFLDDQNHGLDSLIDYLSFRLVMMRHEYRSCADVTNVSTEKINQGNHIHTNGISNGNVTNHARPTLDVLDSPGIKRRSRHAAKLNMGDTKDDIHVCIMCLRAIMNNKYGLNMVIQHTDAINSIALSLMHKSLRTKALVLELLAAICLVKGGHEIILSAFDNFKEVCQEKKRFQTLMDYFINYEVFHIEFMVACMQFINIIVHSVEDMNFRVHLQYEFSTLGLDEYLVKIKHTESEELQVQISAYLDNVFDVAALMEDSETKTAALEKVESLEDELAHAHDRLAELERESLAQLAALESSLGMARAERDAAAESKRTVEEEVATLRRVVNDQKRESQSRQFMLEEKIQELISRGAQPDLSSSSGISSCSSTGSNSISASPPLPPPPPPSTTASSIAMPPPPPPPPPISPKPTGIPIPPPPAPPLAGTMQAPDGAMTIKRKVLTKYKLPTLNWVAMKPNQVRGTIFNELDDDKLHSVIDFGQFEEKFKLTAAGRALINGNSDQHDGLMTYPSKRMKKQDNISLLEHTRLRNIAISRRKLDMPVERVIMAVNSLDLKQVPLENVEILQRMIPSDQEVKSYKEYQLEKKDINMLTEEDKFLMQLTKVERLATKLSIMSYMGNFMDNLHLISPQVHAIISASSSVKNSKKLRQLLEIILAFGNYMNSAKRGPAYGFKLQSLDTLVDTKSSDRRICLLHFIVDTIRSKMPEIMNFDSEFMYIDKAAAVSLENVITDVNELEKNMEIVKKECETRGYGNAQHVMVLRDFLNNSEDKLKRLKNETKTAQESFRDCVEYFGESRRGTDANTFFSMLVRFVKAFKTADIENEQKKRLEEAACQIKLKGSTENLAAKNKTNQKLQQEAVINELKNKTKMVKEKKLLHQDEVYNGALEDILLGLKNEPYRRADAVRRSQRRRIDSNRLSRTLEELEF</sequence>